<keyword evidence="5" id="KW-1185">Reference proteome</keyword>
<dbReference type="STRING" id="1077348.A0A2G8SQX2"/>
<feature type="domain" description="C2H2-type" evidence="3">
    <location>
        <begin position="1539"/>
        <end position="1559"/>
    </location>
</feature>
<dbReference type="PROSITE" id="PS00028">
    <property type="entry name" value="ZINC_FINGER_C2H2_1"/>
    <property type="match status" value="1"/>
</dbReference>
<feature type="compositionally biased region" description="Low complexity" evidence="2">
    <location>
        <begin position="205"/>
        <end position="226"/>
    </location>
</feature>
<dbReference type="InterPro" id="IPR045111">
    <property type="entry name" value="Vps41/Vps8"/>
</dbReference>
<dbReference type="InterPro" id="IPR015943">
    <property type="entry name" value="WD40/YVTN_repeat-like_dom_sf"/>
</dbReference>
<feature type="compositionally biased region" description="Low complexity" evidence="2">
    <location>
        <begin position="185"/>
        <end position="195"/>
    </location>
</feature>
<dbReference type="GO" id="GO:0005770">
    <property type="term" value="C:late endosome"/>
    <property type="evidence" value="ECO:0007669"/>
    <property type="project" value="TreeGrafter"/>
</dbReference>
<dbReference type="GO" id="GO:0034058">
    <property type="term" value="P:endosomal vesicle fusion"/>
    <property type="evidence" value="ECO:0007669"/>
    <property type="project" value="TreeGrafter"/>
</dbReference>
<dbReference type="GO" id="GO:0006623">
    <property type="term" value="P:protein targeting to vacuole"/>
    <property type="evidence" value="ECO:0007669"/>
    <property type="project" value="InterPro"/>
</dbReference>
<feature type="compositionally biased region" description="Basic and acidic residues" evidence="2">
    <location>
        <begin position="80"/>
        <end position="89"/>
    </location>
</feature>
<proteinExistence type="inferred from homology"/>
<dbReference type="PANTHER" id="PTHR12616:SF8">
    <property type="entry name" value="VACUOLAR PROTEIN SORTING-ASSOCIATED PROTEIN 8 HOMOLOG"/>
    <property type="match status" value="1"/>
</dbReference>
<feature type="compositionally biased region" description="Acidic residues" evidence="2">
    <location>
        <begin position="90"/>
        <end position="100"/>
    </location>
</feature>
<dbReference type="EMBL" id="AYKW01000002">
    <property type="protein sequence ID" value="PIL35978.1"/>
    <property type="molecule type" value="Genomic_DNA"/>
</dbReference>
<feature type="region of interest" description="Disordered" evidence="2">
    <location>
        <begin position="128"/>
        <end position="239"/>
    </location>
</feature>
<dbReference type="InterPro" id="IPR013087">
    <property type="entry name" value="Znf_C2H2_type"/>
</dbReference>
<sequence>MNGSHTAATASHDEVFHFSDNDGDDEAPDPGLGDYSARFDELMSDSEDHDDADGEEDDDDDEEAFVYSGVDADPTGGYREQLRDVLGPDHEEDELEEEQEVERSLVHEVAENEKFAATIEDEARHVQVLPPRSPPPTSPQTPLPSSAPSNMQSHLGNGTPHRPSSARPYLHPSISRLRSFTPQPSRAASAASGATHHSHLHESTSAAPSHFSALSPSSSATNLSLPHAHQDGPSAEARQTREVLRLTQLRVIGEHIYAGQGSKASAFLGAHSSGSPTVLAANGLFCIGTDTGRVLVFDFKQTLKCVCGNEASEKNVGAVTALALSFDHTYVATGHATGHVQLYDLRSPKVPVRVVPPTTLAAVESGREEGHLSGSRIVSIGFIAGRHTALVSADDSGLAFYHSLGKVFFVDATDILRILGKYPDEDVPDGPAALGHRLRRRKTRKPATILSMAPLPLGTSSHPTDSYNLIALLTPIKLVIVGLKPSPKTWYRRHREFDDEVHSRSRFKGCLSWFPSVSLGADLTSASERDRKKSQANGVHPSSTPTLVYSWGESLHLLRVSESKMVQTVKDPKTGKVSKVEVGRIVFEEVGSWTASDDILALQWLNVNQIIVLTHAGFEIYDVRTFKLVEREPYDAWSLVSPILSHTTNGTITYSDAVSEVAHSVRVYKGKIFLLGQHGVQVGTLLTWADRILHFVEDGDFLSAIDLTRSYYAGDAPGNRNGLPDDAERLKAVVGQKLYELMTASARYAFSEDRMTDGTHVTPDGRGVDRTDLFERLVSTCARACMALDDYEFFFEDLFQYYDNNGIAGIFLSQLEPFMLNGDIRQVPPRITQRLVALHAEANRPDLVERLIWHIDPACLDINQAITLCQQYQLYDALIYVYTRALRDYVAPIVELLGLVRRVQQYRKQRAEVSPTSSSFMDEQSIEPIILNAYKIYPFVADTLTGLTYPSEEPLPEDEALQARNDVYTFLFFGRSSVWPLGEGGKLVLTSDEENGVEPTYPYTRLLLRFDPEAFLHTLDLAFEDAYLNDPACPVSRFVIIKILLEILASPNLSPEERTFVHIFIARNVPKYTQFIQIQPSALHNILLGLAEDPDMSTREDRQLAAEFLLSAYTPHDSERILALFKQAGFYRILRSWYRQEKRWPELMETYLEDPDLPPQDMFTSINDILIIAKRSNKGILPESLADKLRQSLPALLDVHVSTTATLVDEHLPSGHEAALDELGPNADHDCFIYLQHLLEHPQRHDDEHEHIFLPRKSSVPPDLPSSLRLAFVTLHCRFEPSSVIAAFQHLPPDYLDQSEATRICEEREVFDAVVWLTDRGGDPSAALSRADTFDQRLSTRIADALATNDDHSPDAISEALHKLESISATSISMCLERSQATASAELPLEDLWFQLLSSQIDCVQRVASCCSLEALGPSEGVPPDDIRAQREHGTISALRSLVHKTFSSLMSVSSTRAVSFPRLFKRLVSAASSSKAHVSKGTLYTEFRTILTGMLESFRSEGDMLVITKHLVDRDVSEIVAELVGERNKGWAPGWGSCNGCGAAFASKKIVGDHGRAHGEVAGPSTEPVIVSRTGAIYHTRCLPPDFHANHAVNVH</sequence>
<dbReference type="Pfam" id="PF12816">
    <property type="entry name" value="TPR_Vps8"/>
    <property type="match status" value="1"/>
</dbReference>
<accession>A0A2G8SQX2</accession>
<dbReference type="Proteomes" id="UP000230002">
    <property type="component" value="Unassembled WGS sequence"/>
</dbReference>
<feature type="compositionally biased region" description="Pro residues" evidence="2">
    <location>
        <begin position="131"/>
        <end position="142"/>
    </location>
</feature>
<dbReference type="OrthoDB" id="289913at2759"/>
<protein>
    <submittedName>
        <fullName evidence="4">Transcription factor</fullName>
    </submittedName>
</protein>
<dbReference type="Gene3D" id="2.130.10.10">
    <property type="entry name" value="YVTN repeat-like/Quinoprotein amine dehydrogenase"/>
    <property type="match status" value="1"/>
</dbReference>
<comment type="similarity">
    <text evidence="1">Belongs to the VPS8 family.</text>
</comment>
<dbReference type="GO" id="GO:0030897">
    <property type="term" value="C:HOPS complex"/>
    <property type="evidence" value="ECO:0007669"/>
    <property type="project" value="TreeGrafter"/>
</dbReference>
<feature type="compositionally biased region" description="Basic and acidic residues" evidence="2">
    <location>
        <begin position="11"/>
        <end position="20"/>
    </location>
</feature>
<evidence type="ECO:0000259" key="3">
    <source>
        <dbReference type="PROSITE" id="PS00028"/>
    </source>
</evidence>
<evidence type="ECO:0000313" key="4">
    <source>
        <dbReference type="EMBL" id="PIL35978.1"/>
    </source>
</evidence>
<feature type="compositionally biased region" description="Acidic residues" evidence="2">
    <location>
        <begin position="42"/>
        <end position="64"/>
    </location>
</feature>
<dbReference type="InterPro" id="IPR059070">
    <property type="entry name" value="TPR_VPS8_2"/>
</dbReference>
<dbReference type="Pfam" id="PF25066">
    <property type="entry name" value="TPR_VPS8_2"/>
    <property type="match status" value="1"/>
</dbReference>
<evidence type="ECO:0000256" key="2">
    <source>
        <dbReference type="SAM" id="MobiDB-lite"/>
    </source>
</evidence>
<organism evidence="4 5">
    <name type="scientific">Ganoderma sinense ZZ0214-1</name>
    <dbReference type="NCBI Taxonomy" id="1077348"/>
    <lineage>
        <taxon>Eukaryota</taxon>
        <taxon>Fungi</taxon>
        <taxon>Dikarya</taxon>
        <taxon>Basidiomycota</taxon>
        <taxon>Agaricomycotina</taxon>
        <taxon>Agaricomycetes</taxon>
        <taxon>Polyporales</taxon>
        <taxon>Polyporaceae</taxon>
        <taxon>Ganoderma</taxon>
    </lineage>
</organism>
<dbReference type="InterPro" id="IPR036322">
    <property type="entry name" value="WD40_repeat_dom_sf"/>
</dbReference>
<comment type="caution">
    <text evidence="4">The sequence shown here is derived from an EMBL/GenBank/DDBJ whole genome shotgun (WGS) entry which is preliminary data.</text>
</comment>
<evidence type="ECO:0000256" key="1">
    <source>
        <dbReference type="ARBA" id="ARBA00009422"/>
    </source>
</evidence>
<dbReference type="PANTHER" id="PTHR12616">
    <property type="entry name" value="VACUOLAR PROTEIN SORTING VPS41"/>
    <property type="match status" value="1"/>
</dbReference>
<dbReference type="Pfam" id="PF23410">
    <property type="entry name" value="Beta-prop_VPS8"/>
    <property type="match status" value="1"/>
</dbReference>
<reference evidence="4 5" key="1">
    <citation type="journal article" date="2015" name="Sci. Rep.">
        <title>Chromosome-level genome map provides insights into diverse defense mechanisms in the medicinal fungus Ganoderma sinense.</title>
        <authorList>
            <person name="Zhu Y."/>
            <person name="Xu J."/>
            <person name="Sun C."/>
            <person name="Zhou S."/>
            <person name="Xu H."/>
            <person name="Nelson D.R."/>
            <person name="Qian J."/>
            <person name="Song J."/>
            <person name="Luo H."/>
            <person name="Xiang L."/>
            <person name="Li Y."/>
            <person name="Xu Z."/>
            <person name="Ji A."/>
            <person name="Wang L."/>
            <person name="Lu S."/>
            <person name="Hayward A."/>
            <person name="Sun W."/>
            <person name="Li X."/>
            <person name="Schwartz D.C."/>
            <person name="Wang Y."/>
            <person name="Chen S."/>
        </authorList>
    </citation>
    <scope>NUCLEOTIDE SEQUENCE [LARGE SCALE GENOMIC DNA]</scope>
    <source>
        <strain evidence="4 5">ZZ0214-1</strain>
    </source>
</reference>
<evidence type="ECO:0000313" key="5">
    <source>
        <dbReference type="Proteomes" id="UP000230002"/>
    </source>
</evidence>
<name>A0A2G8SQX2_9APHY</name>
<feature type="compositionally biased region" description="Basic and acidic residues" evidence="2">
    <location>
        <begin position="101"/>
        <end position="113"/>
    </location>
</feature>
<gene>
    <name evidence="4" type="ORF">GSI_01638</name>
</gene>
<dbReference type="InterPro" id="IPR025941">
    <property type="entry name" value="Vps8_central_dom"/>
</dbReference>
<dbReference type="SUPFAM" id="SSF50978">
    <property type="entry name" value="WD40 repeat-like"/>
    <property type="match status" value="1"/>
</dbReference>
<feature type="region of interest" description="Disordered" evidence="2">
    <location>
        <begin position="1"/>
        <end position="113"/>
    </location>
</feature>